<protein>
    <submittedName>
        <fullName evidence="1">Uncharacterized protein</fullName>
    </submittedName>
</protein>
<keyword evidence="2" id="KW-1185">Reference proteome</keyword>
<organism evidence="1 2">
    <name type="scientific">Prorocentrum cordatum</name>
    <dbReference type="NCBI Taxonomy" id="2364126"/>
    <lineage>
        <taxon>Eukaryota</taxon>
        <taxon>Sar</taxon>
        <taxon>Alveolata</taxon>
        <taxon>Dinophyceae</taxon>
        <taxon>Prorocentrales</taxon>
        <taxon>Prorocentraceae</taxon>
        <taxon>Prorocentrum</taxon>
    </lineage>
</organism>
<evidence type="ECO:0000313" key="1">
    <source>
        <dbReference type="EMBL" id="CAK0865957.1"/>
    </source>
</evidence>
<accession>A0ABN9V020</accession>
<feature type="non-terminal residue" evidence="1">
    <location>
        <position position="1"/>
    </location>
</feature>
<dbReference type="EMBL" id="CAUYUJ010016503">
    <property type="protein sequence ID" value="CAK0865957.1"/>
    <property type="molecule type" value="Genomic_DNA"/>
</dbReference>
<comment type="caution">
    <text evidence="1">The sequence shown here is derived from an EMBL/GenBank/DDBJ whole genome shotgun (WGS) entry which is preliminary data.</text>
</comment>
<sequence>CNRRVRQLSRCARVQTHLTAVPCWRGHGRRRLSARRGLPRCEAGVVAAGPVRDGLPLLRQARGLAGCAVRVLA</sequence>
<gene>
    <name evidence="1" type="ORF">PCOR1329_LOCUS53338</name>
</gene>
<feature type="non-terminal residue" evidence="1">
    <location>
        <position position="73"/>
    </location>
</feature>
<reference evidence="1" key="1">
    <citation type="submission" date="2023-10" db="EMBL/GenBank/DDBJ databases">
        <authorList>
            <person name="Chen Y."/>
            <person name="Shah S."/>
            <person name="Dougan E. K."/>
            <person name="Thang M."/>
            <person name="Chan C."/>
        </authorList>
    </citation>
    <scope>NUCLEOTIDE SEQUENCE [LARGE SCALE GENOMIC DNA]</scope>
</reference>
<dbReference type="Proteomes" id="UP001189429">
    <property type="component" value="Unassembled WGS sequence"/>
</dbReference>
<name>A0ABN9V020_9DINO</name>
<proteinExistence type="predicted"/>
<evidence type="ECO:0000313" key="2">
    <source>
        <dbReference type="Proteomes" id="UP001189429"/>
    </source>
</evidence>